<dbReference type="PANTHER" id="PTHR43806">
    <property type="entry name" value="PEPTIDASE S8"/>
    <property type="match status" value="1"/>
</dbReference>
<evidence type="ECO:0000256" key="2">
    <source>
        <dbReference type="ARBA" id="ARBA00022670"/>
    </source>
</evidence>
<keyword evidence="2 5" id="KW-0645">Protease</keyword>
<keyword evidence="3 5" id="KW-0378">Hydrolase</keyword>
<feature type="active site" description="Charge relay system" evidence="5">
    <location>
        <position position="237"/>
    </location>
</feature>
<dbReference type="PROSITE" id="PS51892">
    <property type="entry name" value="SUBTILASE"/>
    <property type="match status" value="1"/>
</dbReference>
<dbReference type="PANTHER" id="PTHR43806:SF11">
    <property type="entry name" value="CEREVISIN-RELATED"/>
    <property type="match status" value="1"/>
</dbReference>
<keyword evidence="4 5" id="KW-0720">Serine protease</keyword>
<evidence type="ECO:0000256" key="6">
    <source>
        <dbReference type="SAM" id="Phobius"/>
    </source>
</evidence>
<feature type="transmembrane region" description="Helical" evidence="6">
    <location>
        <begin position="332"/>
        <end position="356"/>
    </location>
</feature>
<evidence type="ECO:0000313" key="8">
    <source>
        <dbReference type="EMBL" id="MFD0786617.1"/>
    </source>
</evidence>
<dbReference type="InterPro" id="IPR015500">
    <property type="entry name" value="Peptidase_S8_subtilisin-rel"/>
</dbReference>
<accession>A0ABW3A6X8</accession>
<gene>
    <name evidence="8" type="ORF">ACFQZ8_22180</name>
</gene>
<dbReference type="EMBL" id="JBHTHM010001465">
    <property type="protein sequence ID" value="MFD0786617.1"/>
    <property type="molecule type" value="Genomic_DNA"/>
</dbReference>
<keyword evidence="6" id="KW-0472">Membrane</keyword>
<protein>
    <submittedName>
        <fullName evidence="8">S8 family serine peptidase</fullName>
    </submittedName>
</protein>
<dbReference type="SUPFAM" id="SSF52743">
    <property type="entry name" value="Subtilisin-like"/>
    <property type="match status" value="1"/>
</dbReference>
<feature type="non-terminal residue" evidence="8">
    <location>
        <position position="1"/>
    </location>
</feature>
<keyword evidence="6" id="KW-0812">Transmembrane</keyword>
<dbReference type="Gene3D" id="3.40.50.200">
    <property type="entry name" value="Peptidase S8/S53 domain"/>
    <property type="match status" value="1"/>
</dbReference>
<dbReference type="InterPro" id="IPR036852">
    <property type="entry name" value="Peptidase_S8/S53_dom_sf"/>
</dbReference>
<comment type="similarity">
    <text evidence="1 5">Belongs to the peptidase S8 family.</text>
</comment>
<comment type="caution">
    <text evidence="8">The sequence shown here is derived from an EMBL/GenBank/DDBJ whole genome shotgun (WGS) entry which is preliminary data.</text>
</comment>
<sequence length="379" mass="38986">PAAPAHAAGKGWELDALSVRAAHAISRGEGVTVAVIDSGIRTDHPVLDGRASEGPDFLGDNDQKESWYGAHGTAMSSSVLDVAPKAKVLGLRATRDLGDPDFQTWEESVANPKPGAPRPVRDAIRYATDHGAQVISLSLGSNNPFEPYRPDEARAIQYALSKGVVVIASLGNEGADENYVSYPAAYPGVIAVAASTPSGGRADFSSVHTYADVAAPGVDIWAASIRSEGRQSTEGTSPAGALTAGVAALIVAKYPKLAPRQVADILQSTASHPDRHDPKTGYGVVNAAKALRAAGKVKAQPYVLPVNAEGAGGHFGPGDDGTPRRVGQPIDVVVLVVAVVLGLVALGMILGGVLLVRGGRRACRRSPGPLAAGTPPPQW</sequence>
<feature type="active site" description="Charge relay system" evidence="5">
    <location>
        <position position="71"/>
    </location>
</feature>
<proteinExistence type="inferred from homology"/>
<dbReference type="Pfam" id="PF00082">
    <property type="entry name" value="Peptidase_S8"/>
    <property type="match status" value="1"/>
</dbReference>
<dbReference type="PROSITE" id="PS00136">
    <property type="entry name" value="SUBTILASE_ASP"/>
    <property type="match status" value="1"/>
</dbReference>
<evidence type="ECO:0000259" key="7">
    <source>
        <dbReference type="Pfam" id="PF00082"/>
    </source>
</evidence>
<evidence type="ECO:0000256" key="4">
    <source>
        <dbReference type="ARBA" id="ARBA00022825"/>
    </source>
</evidence>
<dbReference type="InterPro" id="IPR050131">
    <property type="entry name" value="Peptidase_S8_subtilisin-like"/>
</dbReference>
<dbReference type="InterPro" id="IPR000209">
    <property type="entry name" value="Peptidase_S8/S53_dom"/>
</dbReference>
<evidence type="ECO:0000256" key="1">
    <source>
        <dbReference type="ARBA" id="ARBA00011073"/>
    </source>
</evidence>
<feature type="domain" description="Peptidase S8/S53" evidence="7">
    <location>
        <begin position="28"/>
        <end position="283"/>
    </location>
</feature>
<keyword evidence="9" id="KW-1185">Reference proteome</keyword>
<evidence type="ECO:0000256" key="5">
    <source>
        <dbReference type="PROSITE-ProRule" id="PRU01240"/>
    </source>
</evidence>
<evidence type="ECO:0000313" key="9">
    <source>
        <dbReference type="Proteomes" id="UP001597053"/>
    </source>
</evidence>
<organism evidence="8 9">
    <name type="scientific">Micromonospora azadirachtae</name>
    <dbReference type="NCBI Taxonomy" id="1970735"/>
    <lineage>
        <taxon>Bacteria</taxon>
        <taxon>Bacillati</taxon>
        <taxon>Actinomycetota</taxon>
        <taxon>Actinomycetes</taxon>
        <taxon>Micromonosporales</taxon>
        <taxon>Micromonosporaceae</taxon>
        <taxon>Micromonospora</taxon>
    </lineage>
</organism>
<name>A0ABW3A6X8_9ACTN</name>
<keyword evidence="6" id="KW-1133">Transmembrane helix</keyword>
<dbReference type="InterPro" id="IPR023827">
    <property type="entry name" value="Peptidase_S8_Asp-AS"/>
</dbReference>
<dbReference type="PRINTS" id="PR00723">
    <property type="entry name" value="SUBTILISIN"/>
</dbReference>
<evidence type="ECO:0000256" key="3">
    <source>
        <dbReference type="ARBA" id="ARBA00022801"/>
    </source>
</evidence>
<feature type="active site" description="Charge relay system" evidence="5">
    <location>
        <position position="37"/>
    </location>
</feature>
<dbReference type="Proteomes" id="UP001597053">
    <property type="component" value="Unassembled WGS sequence"/>
</dbReference>
<reference evidence="9" key="1">
    <citation type="journal article" date="2019" name="Int. J. Syst. Evol. Microbiol.">
        <title>The Global Catalogue of Microorganisms (GCM) 10K type strain sequencing project: providing services to taxonomists for standard genome sequencing and annotation.</title>
        <authorList>
            <consortium name="The Broad Institute Genomics Platform"/>
            <consortium name="The Broad Institute Genome Sequencing Center for Infectious Disease"/>
            <person name="Wu L."/>
            <person name="Ma J."/>
        </authorList>
    </citation>
    <scope>NUCLEOTIDE SEQUENCE [LARGE SCALE GENOMIC DNA]</scope>
    <source>
        <strain evidence="9">JCM 32148</strain>
    </source>
</reference>